<dbReference type="Gene3D" id="4.10.240.10">
    <property type="entry name" value="Zn(2)-C6 fungal-type DNA-binding domain"/>
    <property type="match status" value="1"/>
</dbReference>
<dbReference type="Proteomes" id="UP000077248">
    <property type="component" value="Unassembled WGS sequence"/>
</dbReference>
<dbReference type="SUPFAM" id="SSF57701">
    <property type="entry name" value="Zn2/Cys6 DNA-binding domain"/>
    <property type="match status" value="1"/>
</dbReference>
<dbReference type="OMA" id="ESPSWRH"/>
<dbReference type="CDD" id="cd00067">
    <property type="entry name" value="GAL4"/>
    <property type="match status" value="1"/>
</dbReference>
<dbReference type="RefSeq" id="XP_018380970.1">
    <property type="nucleotide sequence ID" value="XM_018526906.1"/>
</dbReference>
<proteinExistence type="predicted"/>
<dbReference type="GO" id="GO:0000981">
    <property type="term" value="F:DNA-binding transcription factor activity, RNA polymerase II-specific"/>
    <property type="evidence" value="ECO:0007669"/>
    <property type="project" value="InterPro"/>
</dbReference>
<dbReference type="VEuPathDB" id="FungiDB:CC77DRAFT_1034899"/>
<evidence type="ECO:0000313" key="4">
    <source>
        <dbReference type="EMBL" id="OAG15549.1"/>
    </source>
</evidence>
<evidence type="ECO:0000259" key="3">
    <source>
        <dbReference type="PROSITE" id="PS50048"/>
    </source>
</evidence>
<dbReference type="KEGG" id="aalt:CC77DRAFT_1034899"/>
<feature type="region of interest" description="Disordered" evidence="2">
    <location>
        <begin position="1"/>
        <end position="123"/>
    </location>
</feature>
<feature type="compositionally biased region" description="Polar residues" evidence="2">
    <location>
        <begin position="180"/>
        <end position="190"/>
    </location>
</feature>
<dbReference type="InterPro" id="IPR036864">
    <property type="entry name" value="Zn2-C6_fun-type_DNA-bd_sf"/>
</dbReference>
<feature type="compositionally biased region" description="Polar residues" evidence="2">
    <location>
        <begin position="282"/>
        <end position="311"/>
    </location>
</feature>
<dbReference type="AlphaFoldDB" id="A0A177D9D3"/>
<feature type="compositionally biased region" description="Polar residues" evidence="2">
    <location>
        <begin position="48"/>
        <end position="68"/>
    </location>
</feature>
<feature type="region of interest" description="Disordered" evidence="2">
    <location>
        <begin position="180"/>
        <end position="234"/>
    </location>
</feature>
<accession>A0A177D9D3</accession>
<dbReference type="InterPro" id="IPR001138">
    <property type="entry name" value="Zn2Cys6_DnaBD"/>
</dbReference>
<feature type="compositionally biased region" description="Low complexity" evidence="2">
    <location>
        <begin position="316"/>
        <end position="325"/>
    </location>
</feature>
<feature type="domain" description="Zn(2)-C6 fungal-type" evidence="3">
    <location>
        <begin position="132"/>
        <end position="166"/>
    </location>
</feature>
<feature type="region of interest" description="Disordered" evidence="2">
    <location>
        <begin position="282"/>
        <end position="347"/>
    </location>
</feature>
<feature type="compositionally biased region" description="Basic residues" evidence="2">
    <location>
        <begin position="74"/>
        <end position="86"/>
    </location>
</feature>
<dbReference type="PROSITE" id="PS50048">
    <property type="entry name" value="ZN2_CY6_FUNGAL_2"/>
    <property type="match status" value="1"/>
</dbReference>
<keyword evidence="5" id="KW-1185">Reference proteome</keyword>
<dbReference type="GO" id="GO:0008270">
    <property type="term" value="F:zinc ion binding"/>
    <property type="evidence" value="ECO:0007669"/>
    <property type="project" value="InterPro"/>
</dbReference>
<dbReference type="EMBL" id="KV441493">
    <property type="protein sequence ID" value="OAG15549.1"/>
    <property type="molecule type" value="Genomic_DNA"/>
</dbReference>
<name>A0A177D9D3_ALTAL</name>
<evidence type="ECO:0000256" key="1">
    <source>
        <dbReference type="ARBA" id="ARBA00023242"/>
    </source>
</evidence>
<gene>
    <name evidence="4" type="ORF">CC77DRAFT_1034899</name>
</gene>
<reference evidence="4 5" key="1">
    <citation type="submission" date="2016-05" db="EMBL/GenBank/DDBJ databases">
        <title>Comparative analysis of secretome profiles of manganese(II)-oxidizing ascomycete fungi.</title>
        <authorList>
            <consortium name="DOE Joint Genome Institute"/>
            <person name="Zeiner C.A."/>
            <person name="Purvine S.O."/>
            <person name="Zink E.M."/>
            <person name="Wu S."/>
            <person name="Pasa-Tolic L."/>
            <person name="Chaput D.L."/>
            <person name="Haridas S."/>
            <person name="Grigoriev I.V."/>
            <person name="Santelli C.M."/>
            <person name="Hansel C.M."/>
        </authorList>
    </citation>
    <scope>NUCLEOTIDE SEQUENCE [LARGE SCALE GENOMIC DNA]</scope>
    <source>
        <strain evidence="4 5">SRC1lrK2f</strain>
    </source>
</reference>
<evidence type="ECO:0000313" key="5">
    <source>
        <dbReference type="Proteomes" id="UP000077248"/>
    </source>
</evidence>
<feature type="compositionally biased region" description="Polar residues" evidence="2">
    <location>
        <begin position="15"/>
        <end position="40"/>
    </location>
</feature>
<sequence length="473" mass="51110">MAVGTERRAKKTASRLEQSLLLQPVQDTMSFNPPNHSSGFGRSHAADTASTPSPTDQSESVADSSTGQEPAGQPHHHSNKKRRSSKSSKAGELRKSSSTPHMRHLALGNPGDLSPTSNKPRNKLGYHRTSVACGHCRRRKIRCLLAPDDPAGRCSNCIRLKKECNFYPVEHNPDLPHVPTISSKSGSAVQPATPVATSPRHSDAMGEFRTPFSGPASNGQPPSFGYHGDHESDRHQVPVDGRMYSAISVLQTLTNKVPVQHPSYPYPPPIETQWPSANGFLPSSTVAESPSWRNSPSTANSAYGSESNVSGGHTPAAMSTSSTMSYGHQDSHWGQQPPFQPPTRSMSYGNIEGLPQQYSGQGLGIQHENYRRTSPYPYPTTIDTNPSTMHATTVGGSTSAPLSAPVVPNHSYYPAPWSSYDGMPNHGPPMPSSGRSMSAQWYAEPGHLDRVQEEVTPPMAYHHQGLPQFYSGA</sequence>
<dbReference type="SMART" id="SM00066">
    <property type="entry name" value="GAL4"/>
    <property type="match status" value="1"/>
</dbReference>
<dbReference type="PROSITE" id="PS00463">
    <property type="entry name" value="ZN2_CY6_FUNGAL_1"/>
    <property type="match status" value="1"/>
</dbReference>
<dbReference type="Pfam" id="PF00172">
    <property type="entry name" value="Zn_clus"/>
    <property type="match status" value="1"/>
</dbReference>
<evidence type="ECO:0000256" key="2">
    <source>
        <dbReference type="SAM" id="MobiDB-lite"/>
    </source>
</evidence>
<protein>
    <recommendedName>
        <fullName evidence="3">Zn(2)-C6 fungal-type domain-containing protein</fullName>
    </recommendedName>
</protein>
<keyword evidence="1" id="KW-0539">Nucleus</keyword>
<dbReference type="GeneID" id="29112500"/>
<organism evidence="4 5">
    <name type="scientific">Alternaria alternata</name>
    <name type="common">Alternaria rot fungus</name>
    <name type="synonym">Torula alternata</name>
    <dbReference type="NCBI Taxonomy" id="5599"/>
    <lineage>
        <taxon>Eukaryota</taxon>
        <taxon>Fungi</taxon>
        <taxon>Dikarya</taxon>
        <taxon>Ascomycota</taxon>
        <taxon>Pezizomycotina</taxon>
        <taxon>Dothideomycetes</taxon>
        <taxon>Pleosporomycetidae</taxon>
        <taxon>Pleosporales</taxon>
        <taxon>Pleosporineae</taxon>
        <taxon>Pleosporaceae</taxon>
        <taxon>Alternaria</taxon>
        <taxon>Alternaria sect. Alternaria</taxon>
        <taxon>Alternaria alternata complex</taxon>
    </lineage>
</organism>